<organism evidence="1">
    <name type="scientific">Mustela putorius furo</name>
    <name type="common">European domestic ferret</name>
    <name type="synonym">Mustela furo</name>
    <dbReference type="NCBI Taxonomy" id="9669"/>
    <lineage>
        <taxon>Eukaryota</taxon>
        <taxon>Metazoa</taxon>
        <taxon>Chordata</taxon>
        <taxon>Craniata</taxon>
        <taxon>Vertebrata</taxon>
        <taxon>Euteleostomi</taxon>
        <taxon>Mammalia</taxon>
        <taxon>Eutheria</taxon>
        <taxon>Laurasiatheria</taxon>
        <taxon>Carnivora</taxon>
        <taxon>Caniformia</taxon>
        <taxon>Musteloidea</taxon>
        <taxon>Mustelidae</taxon>
        <taxon>Mustelinae</taxon>
        <taxon>Mustela</taxon>
    </lineage>
</organism>
<proteinExistence type="predicted"/>
<name>M3Z0I1_MUSPF</name>
<dbReference type="EMBL" id="AEYP01026359">
    <property type="status" value="NOT_ANNOTATED_CDS"/>
    <property type="molecule type" value="Genomic_DNA"/>
</dbReference>
<reference evidence="1" key="1">
    <citation type="submission" date="2024-06" db="UniProtKB">
        <authorList>
            <consortium name="Ensembl"/>
        </authorList>
    </citation>
    <scope>IDENTIFICATION</scope>
</reference>
<dbReference type="HOGENOM" id="CLU_1712695_0_0_1"/>
<dbReference type="AlphaFoldDB" id="M3Z0I1"/>
<dbReference type="Ensembl" id="ENSMPUT00000017347.1">
    <property type="protein sequence ID" value="ENSMPUP00000017093.1"/>
    <property type="gene ID" value="ENSMPUG00000017201.1"/>
</dbReference>
<evidence type="ECO:0000313" key="1">
    <source>
        <dbReference type="Ensembl" id="ENSMPUP00000017093.1"/>
    </source>
</evidence>
<dbReference type="InParanoid" id="M3Z0I1"/>
<sequence>MSRRDIQIRETCQKTPELSPRPPSSLPWARLPPLCFPELWNLAGGCPPPPGATFSAPLHLGPETSPERNFNKPCLTPLRVVLCLFRRKTLHLVPKPGKEIEPPPQWGDSLLSLAGPDLPFRTPLLKPWTFPKLRNVWAPFRSVLITILKNSNI</sequence>
<accession>M3Z0I1</accession>
<dbReference type="EMBL" id="AEYP01026358">
    <property type="status" value="NOT_ANNOTATED_CDS"/>
    <property type="molecule type" value="Genomic_DNA"/>
</dbReference>
<protein>
    <submittedName>
        <fullName evidence="1">Uncharacterized protein</fullName>
    </submittedName>
</protein>